<protein>
    <recommendedName>
        <fullName evidence="3">DUF177 domain-containing protein</fullName>
    </recommendedName>
</protein>
<dbReference type="PANTHER" id="PTHR34374">
    <property type="entry name" value="LARGE RIBOSOMAL RNA SUBUNIT ACCUMULATION PROTEIN YCED HOMOLOG 1, CHLOROPLASTIC"/>
    <property type="match status" value="1"/>
</dbReference>
<dbReference type="STRING" id="1123281.SAMN02745180_01891"/>
<gene>
    <name evidence="1" type="ORF">SAMN02745180_01891</name>
</gene>
<evidence type="ECO:0000313" key="2">
    <source>
        <dbReference type="Proteomes" id="UP000184389"/>
    </source>
</evidence>
<organism evidence="1 2">
    <name type="scientific">Sporanaerobacter acetigenes DSM 13106</name>
    <dbReference type="NCBI Taxonomy" id="1123281"/>
    <lineage>
        <taxon>Bacteria</taxon>
        <taxon>Bacillati</taxon>
        <taxon>Bacillota</taxon>
        <taxon>Tissierellia</taxon>
        <taxon>Tissierellales</taxon>
        <taxon>Sporanaerobacteraceae</taxon>
        <taxon>Sporanaerobacter</taxon>
    </lineage>
</organism>
<dbReference type="PANTHER" id="PTHR34374:SF1">
    <property type="entry name" value="LARGE RIBOSOMAL RNA SUBUNIT ACCUMULATION PROTEIN YCED HOMOLOG 1, CHLOROPLASTIC"/>
    <property type="match status" value="1"/>
</dbReference>
<dbReference type="AlphaFoldDB" id="A0A1M5XXW9"/>
<evidence type="ECO:0008006" key="3">
    <source>
        <dbReference type="Google" id="ProtNLM"/>
    </source>
</evidence>
<accession>A0A1M5XXW9</accession>
<name>A0A1M5XXW9_9FIRM</name>
<dbReference type="Proteomes" id="UP000184389">
    <property type="component" value="Unassembled WGS sequence"/>
</dbReference>
<dbReference type="Pfam" id="PF02620">
    <property type="entry name" value="YceD"/>
    <property type="match status" value="1"/>
</dbReference>
<reference evidence="1 2" key="1">
    <citation type="submission" date="2016-11" db="EMBL/GenBank/DDBJ databases">
        <authorList>
            <person name="Jaros S."/>
            <person name="Januszkiewicz K."/>
            <person name="Wedrychowicz H."/>
        </authorList>
    </citation>
    <scope>NUCLEOTIDE SEQUENCE [LARGE SCALE GENOMIC DNA]</scope>
    <source>
        <strain evidence="1 2">DSM 13106</strain>
    </source>
</reference>
<keyword evidence="2" id="KW-1185">Reference proteome</keyword>
<proteinExistence type="predicted"/>
<sequence>MMNIDLSRFLDQTTASLHFDETLELDSIEVNGRKIIFTESINVVGDIYKVEGSDYLSGKVHFKYIENCARCLKEFTQEVSTVLSGKLIEKSQTKDFDDEDEDAIYYEDSSIDLRDLVINTIILSIPMKGLCSEDCKGLCSKCGKNLNEGNCDCVIEDVDPRLAKLKEFFK</sequence>
<evidence type="ECO:0000313" key="1">
    <source>
        <dbReference type="EMBL" id="SHI04667.1"/>
    </source>
</evidence>
<dbReference type="EMBL" id="FQXR01000008">
    <property type="protein sequence ID" value="SHI04667.1"/>
    <property type="molecule type" value="Genomic_DNA"/>
</dbReference>
<dbReference type="InterPro" id="IPR003772">
    <property type="entry name" value="YceD"/>
</dbReference>